<protein>
    <submittedName>
        <fullName evidence="9">Major facilitator superfamily domain-containing protein</fullName>
    </submittedName>
</protein>
<comment type="caution">
    <text evidence="9">The sequence shown here is derived from an EMBL/GenBank/DDBJ whole genome shotgun (WGS) entry which is preliminary data.</text>
</comment>
<name>A0ABR4KIF7_9EURO</name>
<keyword evidence="5 7" id="KW-0472">Membrane</keyword>
<feature type="transmembrane region" description="Helical" evidence="7">
    <location>
        <begin position="235"/>
        <end position="257"/>
    </location>
</feature>
<dbReference type="InterPro" id="IPR020846">
    <property type="entry name" value="MFS_dom"/>
</dbReference>
<feature type="transmembrane region" description="Helical" evidence="7">
    <location>
        <begin position="391"/>
        <end position="410"/>
    </location>
</feature>
<feature type="transmembrane region" description="Helical" evidence="7">
    <location>
        <begin position="181"/>
        <end position="205"/>
    </location>
</feature>
<evidence type="ECO:0000256" key="5">
    <source>
        <dbReference type="ARBA" id="ARBA00023136"/>
    </source>
</evidence>
<feature type="compositionally biased region" description="Low complexity" evidence="6">
    <location>
        <begin position="1"/>
        <end position="16"/>
    </location>
</feature>
<feature type="region of interest" description="Disordered" evidence="6">
    <location>
        <begin position="1"/>
        <end position="43"/>
    </location>
</feature>
<sequence>MARQRSSSVDSNASSSEATDETPLLAPDSDETTAPTPQPVSWASIPRKGQLAAIVFARLAEPLSERSLTSYIFYQLKWFDPTLDASEIAKRAGYMTAVFAAAQCCTSMWWGRAADHPRLGRKRVLLLGLMGSAISALGMGFSTSFHMALCFRFLAGALNGNVGVLRTMVSEIVADKRYRPRAFLLLPMCFNIGVIIGPLISGFLADPFHSISPEEAHGSGLKPASGLQWLVDFPYALPNLFFATVLGSAALMVILGLDETHPQRKHLPDRGRRLGKLLLRRCLGRFRRKGYPDDTSGYAIIPSSDIEVPTVGTEEHASTSPPPEERTETGFRAIVTQNVILIMLQRFLQSLHISAFNSIFFTLLPTPRSDNTQSSLPFRFTGGLGLSSQKVGFANTTIGMVGIPLQLLVYPRLIGRLGAKKSYLIFLPLSILAYCATPYLVLLPDNIGIIWTCLSAVLIVQVLSRTFVNPATVLLVNDCAPSPKLLGTIHGLASSISSAARILGPTVGGTTLGWGLSHNFVGLPLWLLGILAVINWVVLLNIGRITRWLSI</sequence>
<evidence type="ECO:0000313" key="9">
    <source>
        <dbReference type="EMBL" id="KAL2852069.1"/>
    </source>
</evidence>
<feature type="transmembrane region" description="Helical" evidence="7">
    <location>
        <begin position="124"/>
        <end position="145"/>
    </location>
</feature>
<feature type="transmembrane region" description="Helical" evidence="7">
    <location>
        <begin position="422"/>
        <end position="441"/>
    </location>
</feature>
<keyword evidence="3 7" id="KW-0812">Transmembrane</keyword>
<feature type="transmembrane region" description="Helical" evidence="7">
    <location>
        <begin position="523"/>
        <end position="542"/>
    </location>
</feature>
<gene>
    <name evidence="9" type="ORF">BJY01DRAFT_244684</name>
</gene>
<evidence type="ECO:0000313" key="10">
    <source>
        <dbReference type="Proteomes" id="UP001610446"/>
    </source>
</evidence>
<organism evidence="9 10">
    <name type="scientific">Aspergillus pseudoustus</name>
    <dbReference type="NCBI Taxonomy" id="1810923"/>
    <lineage>
        <taxon>Eukaryota</taxon>
        <taxon>Fungi</taxon>
        <taxon>Dikarya</taxon>
        <taxon>Ascomycota</taxon>
        <taxon>Pezizomycotina</taxon>
        <taxon>Eurotiomycetes</taxon>
        <taxon>Eurotiomycetidae</taxon>
        <taxon>Eurotiales</taxon>
        <taxon>Aspergillaceae</taxon>
        <taxon>Aspergillus</taxon>
        <taxon>Aspergillus subgen. Nidulantes</taxon>
    </lineage>
</organism>
<evidence type="ECO:0000256" key="2">
    <source>
        <dbReference type="ARBA" id="ARBA00022448"/>
    </source>
</evidence>
<evidence type="ECO:0000256" key="3">
    <source>
        <dbReference type="ARBA" id="ARBA00022692"/>
    </source>
</evidence>
<comment type="subcellular location">
    <subcellularLocation>
        <location evidence="1">Membrane</location>
        <topology evidence="1">Multi-pass membrane protein</topology>
    </subcellularLocation>
</comment>
<feature type="domain" description="Major facilitator superfamily (MFS) profile" evidence="8">
    <location>
        <begin position="50"/>
        <end position="547"/>
    </location>
</feature>
<evidence type="ECO:0000256" key="4">
    <source>
        <dbReference type="ARBA" id="ARBA00022989"/>
    </source>
</evidence>
<dbReference type="PANTHER" id="PTHR23504">
    <property type="entry name" value="MAJOR FACILITATOR SUPERFAMILY DOMAIN-CONTAINING PROTEIN 10"/>
    <property type="match status" value="1"/>
</dbReference>
<evidence type="ECO:0000259" key="8">
    <source>
        <dbReference type="PROSITE" id="PS50850"/>
    </source>
</evidence>
<dbReference type="InterPro" id="IPR011701">
    <property type="entry name" value="MFS"/>
</dbReference>
<feature type="transmembrane region" description="Helical" evidence="7">
    <location>
        <begin position="447"/>
        <end position="464"/>
    </location>
</feature>
<feature type="transmembrane region" description="Helical" evidence="7">
    <location>
        <begin position="151"/>
        <end position="169"/>
    </location>
</feature>
<dbReference type="Pfam" id="PF07690">
    <property type="entry name" value="MFS_1"/>
    <property type="match status" value="1"/>
</dbReference>
<dbReference type="SUPFAM" id="SSF103473">
    <property type="entry name" value="MFS general substrate transporter"/>
    <property type="match status" value="1"/>
</dbReference>
<evidence type="ECO:0000256" key="6">
    <source>
        <dbReference type="SAM" id="MobiDB-lite"/>
    </source>
</evidence>
<dbReference type="Proteomes" id="UP001610446">
    <property type="component" value="Unassembled WGS sequence"/>
</dbReference>
<evidence type="ECO:0000256" key="1">
    <source>
        <dbReference type="ARBA" id="ARBA00004141"/>
    </source>
</evidence>
<dbReference type="Gene3D" id="1.20.1250.20">
    <property type="entry name" value="MFS general substrate transporter like domains"/>
    <property type="match status" value="1"/>
</dbReference>
<dbReference type="PROSITE" id="PS50850">
    <property type="entry name" value="MFS"/>
    <property type="match status" value="1"/>
</dbReference>
<evidence type="ECO:0000256" key="7">
    <source>
        <dbReference type="SAM" id="Phobius"/>
    </source>
</evidence>
<feature type="compositionally biased region" description="Polar residues" evidence="6">
    <location>
        <begin position="32"/>
        <end position="41"/>
    </location>
</feature>
<keyword evidence="2" id="KW-0813">Transport</keyword>
<dbReference type="EMBL" id="JBFXLU010000026">
    <property type="protein sequence ID" value="KAL2852069.1"/>
    <property type="molecule type" value="Genomic_DNA"/>
</dbReference>
<reference evidence="9 10" key="1">
    <citation type="submission" date="2024-07" db="EMBL/GenBank/DDBJ databases">
        <title>Section-level genome sequencing and comparative genomics of Aspergillus sections Usti and Cavernicolus.</title>
        <authorList>
            <consortium name="Lawrence Berkeley National Laboratory"/>
            <person name="Nybo J.L."/>
            <person name="Vesth T.C."/>
            <person name="Theobald S."/>
            <person name="Frisvad J.C."/>
            <person name="Larsen T.O."/>
            <person name="Kjaerboelling I."/>
            <person name="Rothschild-Mancinelli K."/>
            <person name="Lyhne E.K."/>
            <person name="Kogle M.E."/>
            <person name="Barry K."/>
            <person name="Clum A."/>
            <person name="Na H."/>
            <person name="Ledsgaard L."/>
            <person name="Lin J."/>
            <person name="Lipzen A."/>
            <person name="Kuo A."/>
            <person name="Riley R."/>
            <person name="Mondo S."/>
            <person name="Labutti K."/>
            <person name="Haridas S."/>
            <person name="Pangalinan J."/>
            <person name="Salamov A.A."/>
            <person name="Simmons B.A."/>
            <person name="Magnuson J.K."/>
            <person name="Chen J."/>
            <person name="Drula E."/>
            <person name="Henrissat B."/>
            <person name="Wiebenga A."/>
            <person name="Lubbers R.J."/>
            <person name="Gomes A.C."/>
            <person name="Makela M.R."/>
            <person name="Stajich J."/>
            <person name="Grigoriev I.V."/>
            <person name="Mortensen U.H."/>
            <person name="De Vries R.P."/>
            <person name="Baker S.E."/>
            <person name="Andersen M.R."/>
        </authorList>
    </citation>
    <scope>NUCLEOTIDE SEQUENCE [LARGE SCALE GENOMIC DNA]</scope>
    <source>
        <strain evidence="9 10">CBS 123904</strain>
    </source>
</reference>
<keyword evidence="4 7" id="KW-1133">Transmembrane helix</keyword>
<proteinExistence type="predicted"/>
<dbReference type="PANTHER" id="PTHR23504:SF6">
    <property type="entry name" value="MULTIDRUG TRANSPORTER, PUTATIVE (AFU_ORTHOLOGUE AFUA_4G08740)-RELATED"/>
    <property type="match status" value="1"/>
</dbReference>
<accession>A0ABR4KIF7</accession>
<keyword evidence="10" id="KW-1185">Reference proteome</keyword>
<dbReference type="InterPro" id="IPR036259">
    <property type="entry name" value="MFS_trans_sf"/>
</dbReference>